<proteinExistence type="predicted"/>
<name>A0A1F7WTV0_9BACT</name>
<accession>A0A1F7WTV0</accession>
<keyword evidence="3 5" id="KW-1133">Transmembrane helix</keyword>
<dbReference type="EMBL" id="MGFH01000072">
    <property type="protein sequence ID" value="OGM06254.1"/>
    <property type="molecule type" value="Genomic_DNA"/>
</dbReference>
<feature type="transmembrane region" description="Helical" evidence="5">
    <location>
        <begin position="135"/>
        <end position="157"/>
    </location>
</feature>
<evidence type="ECO:0000256" key="5">
    <source>
        <dbReference type="SAM" id="Phobius"/>
    </source>
</evidence>
<evidence type="ECO:0000259" key="6">
    <source>
        <dbReference type="Pfam" id="PF04893"/>
    </source>
</evidence>
<dbReference type="STRING" id="1817813.A2008_11530"/>
<feature type="transmembrane region" description="Helical" evidence="5">
    <location>
        <begin position="64"/>
        <end position="88"/>
    </location>
</feature>
<feature type="transmembrane region" description="Helical" evidence="5">
    <location>
        <begin position="33"/>
        <end position="52"/>
    </location>
</feature>
<evidence type="ECO:0000256" key="1">
    <source>
        <dbReference type="ARBA" id="ARBA00004141"/>
    </source>
</evidence>
<gene>
    <name evidence="7" type="ORF">A2008_11530</name>
</gene>
<feature type="transmembrane region" description="Helical" evidence="5">
    <location>
        <begin position="100"/>
        <end position="129"/>
    </location>
</feature>
<feature type="domain" description="Yip1" evidence="6">
    <location>
        <begin position="14"/>
        <end position="187"/>
    </location>
</feature>
<comment type="caution">
    <text evidence="7">The sequence shown here is derived from an EMBL/GenBank/DDBJ whole genome shotgun (WGS) entry which is preliminary data.</text>
</comment>
<evidence type="ECO:0000256" key="3">
    <source>
        <dbReference type="ARBA" id="ARBA00022989"/>
    </source>
</evidence>
<protein>
    <recommendedName>
        <fullName evidence="6">Yip1 domain-containing protein</fullName>
    </recommendedName>
</protein>
<sequence length="198" mass="22597">MSIGEPFEIAMMALKRPSDTFAKFAEKPPKRQMIILCLTIWLAVSSYIFSYLGLEFYQSKVSHFIIYSSTALLSVIFVFMLLSMAIYFNSKLLFGEGNLSAIFTSVFYSFLAVVIYLALPLQLISFVLIPPEYEYWFTIITRPFIALYFSVLVIVATGKVFKLSIARSAAAFFAIFAYAAFFVFSVIYISKKYNIPLY</sequence>
<organism evidence="7 8">
    <name type="scientific">Candidatus Wallbacteria bacterium GWC2_49_35</name>
    <dbReference type="NCBI Taxonomy" id="1817813"/>
    <lineage>
        <taxon>Bacteria</taxon>
        <taxon>Candidatus Walliibacteriota</taxon>
    </lineage>
</organism>
<comment type="subcellular location">
    <subcellularLocation>
        <location evidence="1">Membrane</location>
        <topology evidence="1">Multi-pass membrane protein</topology>
    </subcellularLocation>
</comment>
<evidence type="ECO:0000313" key="7">
    <source>
        <dbReference type="EMBL" id="OGM06254.1"/>
    </source>
</evidence>
<keyword evidence="2 5" id="KW-0812">Transmembrane</keyword>
<dbReference type="InterPro" id="IPR006977">
    <property type="entry name" value="Yip1_dom"/>
</dbReference>
<dbReference type="AlphaFoldDB" id="A0A1F7WTV0"/>
<dbReference type="Pfam" id="PF04893">
    <property type="entry name" value="Yip1"/>
    <property type="match status" value="1"/>
</dbReference>
<dbReference type="GO" id="GO:0016020">
    <property type="term" value="C:membrane"/>
    <property type="evidence" value="ECO:0007669"/>
    <property type="project" value="UniProtKB-SubCell"/>
</dbReference>
<dbReference type="Proteomes" id="UP000178735">
    <property type="component" value="Unassembled WGS sequence"/>
</dbReference>
<feature type="transmembrane region" description="Helical" evidence="5">
    <location>
        <begin position="169"/>
        <end position="189"/>
    </location>
</feature>
<evidence type="ECO:0000256" key="2">
    <source>
        <dbReference type="ARBA" id="ARBA00022692"/>
    </source>
</evidence>
<evidence type="ECO:0000256" key="4">
    <source>
        <dbReference type="ARBA" id="ARBA00023136"/>
    </source>
</evidence>
<reference evidence="7 8" key="1">
    <citation type="journal article" date="2016" name="Nat. Commun.">
        <title>Thousands of microbial genomes shed light on interconnected biogeochemical processes in an aquifer system.</title>
        <authorList>
            <person name="Anantharaman K."/>
            <person name="Brown C.T."/>
            <person name="Hug L.A."/>
            <person name="Sharon I."/>
            <person name="Castelle C.J."/>
            <person name="Probst A.J."/>
            <person name="Thomas B.C."/>
            <person name="Singh A."/>
            <person name="Wilkins M.J."/>
            <person name="Karaoz U."/>
            <person name="Brodie E.L."/>
            <person name="Williams K.H."/>
            <person name="Hubbard S.S."/>
            <person name="Banfield J.F."/>
        </authorList>
    </citation>
    <scope>NUCLEOTIDE SEQUENCE [LARGE SCALE GENOMIC DNA]</scope>
</reference>
<keyword evidence="4 5" id="KW-0472">Membrane</keyword>
<evidence type="ECO:0000313" key="8">
    <source>
        <dbReference type="Proteomes" id="UP000178735"/>
    </source>
</evidence>